<gene>
    <name evidence="2" type="ORF">JRO89_XS03G0009100</name>
</gene>
<organism evidence="2 3">
    <name type="scientific">Xanthoceras sorbifolium</name>
    <dbReference type="NCBI Taxonomy" id="99658"/>
    <lineage>
        <taxon>Eukaryota</taxon>
        <taxon>Viridiplantae</taxon>
        <taxon>Streptophyta</taxon>
        <taxon>Embryophyta</taxon>
        <taxon>Tracheophyta</taxon>
        <taxon>Spermatophyta</taxon>
        <taxon>Magnoliopsida</taxon>
        <taxon>eudicotyledons</taxon>
        <taxon>Gunneridae</taxon>
        <taxon>Pentapetalae</taxon>
        <taxon>rosids</taxon>
        <taxon>malvids</taxon>
        <taxon>Sapindales</taxon>
        <taxon>Sapindaceae</taxon>
        <taxon>Xanthoceroideae</taxon>
        <taxon>Xanthoceras</taxon>
    </lineage>
</organism>
<dbReference type="Proteomes" id="UP000827721">
    <property type="component" value="Unassembled WGS sequence"/>
</dbReference>
<comment type="caution">
    <text evidence="2">The sequence shown here is derived from an EMBL/GenBank/DDBJ whole genome shotgun (WGS) entry which is preliminary data.</text>
</comment>
<dbReference type="EMBL" id="JAFEMO010000003">
    <property type="protein sequence ID" value="KAH7572764.1"/>
    <property type="molecule type" value="Genomic_DNA"/>
</dbReference>
<name>A0ABQ8I800_9ROSI</name>
<accession>A0ABQ8I800</accession>
<protein>
    <submittedName>
        <fullName evidence="2">Uncharacterized protein</fullName>
    </submittedName>
</protein>
<dbReference type="PANTHER" id="PTHR35830:SF1">
    <property type="entry name" value="OS05G0299200 PROTEIN"/>
    <property type="match status" value="1"/>
</dbReference>
<feature type="region of interest" description="Disordered" evidence="1">
    <location>
        <begin position="53"/>
        <end position="87"/>
    </location>
</feature>
<evidence type="ECO:0000313" key="3">
    <source>
        <dbReference type="Proteomes" id="UP000827721"/>
    </source>
</evidence>
<feature type="compositionally biased region" description="Basic and acidic residues" evidence="1">
    <location>
        <begin position="59"/>
        <end position="73"/>
    </location>
</feature>
<keyword evidence="3" id="KW-1185">Reference proteome</keyword>
<dbReference type="PANTHER" id="PTHR35830">
    <property type="entry name" value="OS05G0299200 PROTEIN"/>
    <property type="match status" value="1"/>
</dbReference>
<evidence type="ECO:0000256" key="1">
    <source>
        <dbReference type="SAM" id="MobiDB-lite"/>
    </source>
</evidence>
<reference evidence="2 3" key="1">
    <citation type="submission" date="2021-02" db="EMBL/GenBank/DDBJ databases">
        <title>Plant Genome Project.</title>
        <authorList>
            <person name="Zhang R.-G."/>
        </authorList>
    </citation>
    <scope>NUCLEOTIDE SEQUENCE [LARGE SCALE GENOMIC DNA]</scope>
    <source>
        <tissue evidence="2">Leaves</tissue>
    </source>
</reference>
<proteinExistence type="predicted"/>
<sequence>MMDMILQPEMEMVARGLEKLLKVEQREFLMNMLLGVCSEESHRSAAEALGLVFSPEGNGDQHETTFVNRESKGRVPSPPPPFHPISLDVEAEMKLISH</sequence>
<evidence type="ECO:0000313" key="2">
    <source>
        <dbReference type="EMBL" id="KAH7572764.1"/>
    </source>
</evidence>